<reference evidence="2" key="1">
    <citation type="submission" date="2025-08" db="UniProtKB">
        <authorList>
            <consortium name="Ensembl"/>
        </authorList>
    </citation>
    <scope>IDENTIFICATION</scope>
</reference>
<accession>A0A8C6VN46</accession>
<feature type="compositionally biased region" description="Basic residues" evidence="1">
    <location>
        <begin position="24"/>
        <end position="34"/>
    </location>
</feature>
<dbReference type="GeneTree" id="ENSGT00960000192064"/>
<proteinExistence type="predicted"/>
<feature type="compositionally biased region" description="Basic and acidic residues" evidence="1">
    <location>
        <begin position="8"/>
        <end position="23"/>
    </location>
</feature>
<sequence>MPRSRRFLSSERSSRGSYRECYRSRKHKRRRSRSRSSSSERWHHREDSYHVRSRSYDDHSSDRRAYDRRYLEDYRRDGYSDRGGDASEYHPPEVPALGGSYGPREQRKAAAGGAGRSFSRSSSVSNPCLFRSFDPGRVRISWASPDLWNCTRNGILDS</sequence>
<feature type="region of interest" description="Disordered" evidence="1">
    <location>
        <begin position="77"/>
        <end position="126"/>
    </location>
</feature>
<feature type="compositionally biased region" description="Basic and acidic residues" evidence="1">
    <location>
        <begin position="38"/>
        <end position="63"/>
    </location>
</feature>
<feature type="region of interest" description="Disordered" evidence="1">
    <location>
        <begin position="1"/>
        <end position="63"/>
    </location>
</feature>
<feature type="compositionally biased region" description="Low complexity" evidence="1">
    <location>
        <begin position="116"/>
        <end position="125"/>
    </location>
</feature>
<evidence type="ECO:0000256" key="1">
    <source>
        <dbReference type="SAM" id="MobiDB-lite"/>
    </source>
</evidence>
<evidence type="ECO:0000313" key="3">
    <source>
        <dbReference type="Proteomes" id="UP000694559"/>
    </source>
</evidence>
<name>A0A8C6VN46_NAJNA</name>
<evidence type="ECO:0000313" key="2">
    <source>
        <dbReference type="Ensembl" id="ENSNNAP00000006777.1"/>
    </source>
</evidence>
<keyword evidence="3" id="KW-1185">Reference proteome</keyword>
<dbReference type="Ensembl" id="ENSNNAT00000007103.1">
    <property type="protein sequence ID" value="ENSNNAP00000006777.1"/>
    <property type="gene ID" value="ENSNNAG00000004599.1"/>
</dbReference>
<reference evidence="2" key="2">
    <citation type="submission" date="2025-09" db="UniProtKB">
        <authorList>
            <consortium name="Ensembl"/>
        </authorList>
    </citation>
    <scope>IDENTIFICATION</scope>
</reference>
<organism evidence="2 3">
    <name type="scientific">Naja naja</name>
    <name type="common">Indian cobra</name>
    <dbReference type="NCBI Taxonomy" id="35670"/>
    <lineage>
        <taxon>Eukaryota</taxon>
        <taxon>Metazoa</taxon>
        <taxon>Chordata</taxon>
        <taxon>Craniata</taxon>
        <taxon>Vertebrata</taxon>
        <taxon>Euteleostomi</taxon>
        <taxon>Lepidosauria</taxon>
        <taxon>Squamata</taxon>
        <taxon>Bifurcata</taxon>
        <taxon>Unidentata</taxon>
        <taxon>Episquamata</taxon>
        <taxon>Toxicofera</taxon>
        <taxon>Serpentes</taxon>
        <taxon>Colubroidea</taxon>
        <taxon>Elapidae</taxon>
        <taxon>Elapinae</taxon>
        <taxon>Naja</taxon>
    </lineage>
</organism>
<dbReference type="AlphaFoldDB" id="A0A8C6VN46"/>
<feature type="compositionally biased region" description="Basic and acidic residues" evidence="1">
    <location>
        <begin position="77"/>
        <end position="91"/>
    </location>
</feature>
<protein>
    <submittedName>
        <fullName evidence="2">Uncharacterized protein</fullName>
    </submittedName>
</protein>
<dbReference type="Proteomes" id="UP000694559">
    <property type="component" value="Unplaced"/>
</dbReference>